<dbReference type="SUPFAM" id="SSF53474">
    <property type="entry name" value="alpha/beta-Hydrolases"/>
    <property type="match status" value="1"/>
</dbReference>
<gene>
    <name evidence="4" type="ORF">G3I67_06330</name>
</gene>
<dbReference type="GO" id="GO:0016020">
    <property type="term" value="C:membrane"/>
    <property type="evidence" value="ECO:0007669"/>
    <property type="project" value="TreeGrafter"/>
</dbReference>
<protein>
    <submittedName>
        <fullName evidence="4">Alpha/beta hydrolase</fullName>
    </submittedName>
</protein>
<comment type="caution">
    <text evidence="4">The sequence shown here is derived from an EMBL/GenBank/DDBJ whole genome shotgun (WGS) entry which is preliminary data.</text>
</comment>
<organism evidence="4">
    <name type="scientific">Sheuella amnicola</name>
    <dbReference type="NCBI Taxonomy" id="2707330"/>
    <lineage>
        <taxon>Bacteria</taxon>
        <taxon>Pseudomonadati</taxon>
        <taxon>Pseudomonadota</taxon>
        <taxon>Betaproteobacteria</taxon>
        <taxon>Burkholderiales</taxon>
        <taxon>Alcaligenaceae</taxon>
        <taxon>Sheuella</taxon>
    </lineage>
</organism>
<dbReference type="EMBL" id="JAAGRN010000003">
    <property type="protein sequence ID" value="NDY82845.1"/>
    <property type="molecule type" value="Genomic_DNA"/>
</dbReference>
<accession>A0A6B2R696</accession>
<evidence type="ECO:0000256" key="1">
    <source>
        <dbReference type="ARBA" id="ARBA00022801"/>
    </source>
</evidence>
<dbReference type="PANTHER" id="PTHR43798:SF31">
    <property type="entry name" value="AB HYDROLASE SUPERFAMILY PROTEIN YCLE"/>
    <property type="match status" value="1"/>
</dbReference>
<dbReference type="Gene3D" id="3.40.50.1820">
    <property type="entry name" value="alpha/beta hydrolase"/>
    <property type="match status" value="1"/>
</dbReference>
<evidence type="ECO:0000256" key="2">
    <source>
        <dbReference type="SAM" id="SignalP"/>
    </source>
</evidence>
<dbReference type="AlphaFoldDB" id="A0A6B2R696"/>
<keyword evidence="1 4" id="KW-0378">Hydrolase</keyword>
<feature type="chain" id="PRO_5025338387" evidence="2">
    <location>
        <begin position="25"/>
        <end position="316"/>
    </location>
</feature>
<sequence>MTRYFQALLILQVVLFALSSPVHGQSVNDSTTRTDSATKMTNVIKHHYFKTSDGVRLHYIEAANNPDQSKQTLVLIPGWIMPAAVFNAQIESLSRHYRVLALDPRSHGQSDIAKSGHDPLRRTQDIDEFLKAANVQDFILAGWSLGVLESLDYVARYHPKNLKGLILIDNSVGEGKPPGGRASNFTQTMNDPKKREVYLRQFSKDIFRKPAPPEIAQAVVESALRAPPKAAIELINQPYPRTYWRETLEKQDIPVMYAITPRYKDQGEALETKRPPDKVTVLIFDQAGHAIFVDEADRFNAAVLDFSRRTFTGAQP</sequence>
<proteinExistence type="predicted"/>
<dbReference type="InterPro" id="IPR050266">
    <property type="entry name" value="AB_hydrolase_sf"/>
</dbReference>
<name>A0A6B2R696_9BURK</name>
<dbReference type="Pfam" id="PF12697">
    <property type="entry name" value="Abhydrolase_6"/>
    <property type="match status" value="1"/>
</dbReference>
<dbReference type="InterPro" id="IPR000073">
    <property type="entry name" value="AB_hydrolase_1"/>
</dbReference>
<feature type="domain" description="AB hydrolase-1" evidence="3">
    <location>
        <begin position="73"/>
        <end position="302"/>
    </location>
</feature>
<dbReference type="PANTHER" id="PTHR43798">
    <property type="entry name" value="MONOACYLGLYCEROL LIPASE"/>
    <property type="match status" value="1"/>
</dbReference>
<reference evidence="4" key="1">
    <citation type="submission" date="2020-02" db="EMBL/GenBank/DDBJ databases">
        <authorList>
            <person name="Chen W.-M."/>
        </authorList>
    </citation>
    <scope>NUCLEOTIDE SEQUENCE</scope>
    <source>
        <strain evidence="4">NBD-18</strain>
    </source>
</reference>
<evidence type="ECO:0000313" key="4">
    <source>
        <dbReference type="EMBL" id="NDY82845.1"/>
    </source>
</evidence>
<dbReference type="RefSeq" id="WP_163652697.1">
    <property type="nucleotide sequence ID" value="NZ_JAAGRN010000003.1"/>
</dbReference>
<dbReference type="InterPro" id="IPR029058">
    <property type="entry name" value="AB_hydrolase_fold"/>
</dbReference>
<keyword evidence="2" id="KW-0732">Signal</keyword>
<feature type="signal peptide" evidence="2">
    <location>
        <begin position="1"/>
        <end position="24"/>
    </location>
</feature>
<dbReference type="GO" id="GO:0016787">
    <property type="term" value="F:hydrolase activity"/>
    <property type="evidence" value="ECO:0007669"/>
    <property type="project" value="UniProtKB-KW"/>
</dbReference>
<evidence type="ECO:0000259" key="3">
    <source>
        <dbReference type="Pfam" id="PF12697"/>
    </source>
</evidence>